<evidence type="ECO:0008006" key="4">
    <source>
        <dbReference type="Google" id="ProtNLM"/>
    </source>
</evidence>
<dbReference type="EMBL" id="RCSS01000140">
    <property type="protein sequence ID" value="RVD92813.1"/>
    <property type="molecule type" value="Genomic_DNA"/>
</dbReference>
<name>A0A437AP43_9MICR</name>
<dbReference type="VEuPathDB" id="MicrosporidiaDB:TUBRATIS_006750"/>
<evidence type="ECO:0000313" key="3">
    <source>
        <dbReference type="Proteomes" id="UP000282876"/>
    </source>
</evidence>
<feature type="signal peptide" evidence="1">
    <location>
        <begin position="1"/>
        <end position="18"/>
    </location>
</feature>
<evidence type="ECO:0000313" key="2">
    <source>
        <dbReference type="EMBL" id="RVD92813.1"/>
    </source>
</evidence>
<evidence type="ECO:0000256" key="1">
    <source>
        <dbReference type="SAM" id="SignalP"/>
    </source>
</evidence>
<accession>A0A437AP43</accession>
<reference evidence="2 3" key="1">
    <citation type="submission" date="2018-10" db="EMBL/GenBank/DDBJ databases">
        <title>Draft genome sequence of the microsporidian Tubulinosema ratisbonensis.</title>
        <authorList>
            <person name="Polonais V."/>
            <person name="Peyretaillade E."/>
            <person name="Niehus S."/>
            <person name="Wawrzyniak I."/>
            <person name="Franchet A."/>
            <person name="Gaspin C."/>
            <person name="Reichstadt M."/>
            <person name="Belser C."/>
            <person name="Labadie K."/>
            <person name="Delbac F."/>
            <person name="Ferrandon D."/>
        </authorList>
    </citation>
    <scope>NUCLEOTIDE SEQUENCE [LARGE SCALE GENOMIC DNA]</scope>
    <source>
        <strain evidence="2 3">Franzen</strain>
    </source>
</reference>
<gene>
    <name evidence="2" type="ORF">TUBRATIS_006750</name>
</gene>
<keyword evidence="3" id="KW-1185">Reference proteome</keyword>
<comment type="caution">
    <text evidence="2">The sequence shown here is derived from an EMBL/GenBank/DDBJ whole genome shotgun (WGS) entry which is preliminary data.</text>
</comment>
<feature type="chain" id="PRO_5019113063" description="Cyclin N-terminal domain-containing protein" evidence="1">
    <location>
        <begin position="19"/>
        <end position="367"/>
    </location>
</feature>
<keyword evidence="1" id="KW-0732">Signal</keyword>
<organism evidence="2 3">
    <name type="scientific">Tubulinosema ratisbonensis</name>
    <dbReference type="NCBI Taxonomy" id="291195"/>
    <lineage>
        <taxon>Eukaryota</taxon>
        <taxon>Fungi</taxon>
        <taxon>Fungi incertae sedis</taxon>
        <taxon>Microsporidia</taxon>
        <taxon>Tubulinosematoidea</taxon>
        <taxon>Tubulinosematidae</taxon>
        <taxon>Tubulinosema</taxon>
    </lineage>
</organism>
<protein>
    <recommendedName>
        <fullName evidence="4">Cyclin N-terminal domain-containing protein</fullName>
    </recommendedName>
</protein>
<dbReference type="Proteomes" id="UP000282876">
    <property type="component" value="Unassembled WGS sequence"/>
</dbReference>
<dbReference type="AlphaFoldDB" id="A0A437AP43"/>
<proteinExistence type="predicted"/>
<sequence length="367" mass="42790">MGLIILLQTYILVIKCSLFDFYSQHKQSDTYKLVDSYDQRPVNVHNSAQRYHQTSASGLQDTHEFDFTSNFPSTCWDVSQVHGENPSQRIAKIASFDTLLKPGDKSDHFNQFDNRLPPQATCWCPSHNQNYENLNDQRLKHTTPTPCSPTKNPLPSHRLSQQKSKFEFFVLPDAQTKGLDLISLRTMLGKSFEIAILPPKETDEFFVYFYMKISVYSKNDFYQKILQILKKRREKIKVDMKHMSVELVCRIIFDSLEDDQVKIGIFFALYCFISRNFLVTGNCIRIFEDKLRLGREREIPLNVKILKNELEQFKRLNLRANTVYEAIELCCEIGNVISISSTDANRENYVLSFKSNVSKIISQLWIY</sequence>